<protein>
    <submittedName>
        <fullName evidence="1">Uncharacterized protein</fullName>
    </submittedName>
</protein>
<comment type="caution">
    <text evidence="1">The sequence shown here is derived from an EMBL/GenBank/DDBJ whole genome shotgun (WGS) entry which is preliminary data.</text>
</comment>
<organism evidence="1 2">
    <name type="scientific">Naganishia cerealis</name>
    <dbReference type="NCBI Taxonomy" id="610337"/>
    <lineage>
        <taxon>Eukaryota</taxon>
        <taxon>Fungi</taxon>
        <taxon>Dikarya</taxon>
        <taxon>Basidiomycota</taxon>
        <taxon>Agaricomycotina</taxon>
        <taxon>Tremellomycetes</taxon>
        <taxon>Filobasidiales</taxon>
        <taxon>Filobasidiaceae</taxon>
        <taxon>Naganishia</taxon>
    </lineage>
</organism>
<dbReference type="Proteomes" id="UP001241377">
    <property type="component" value="Unassembled WGS sequence"/>
</dbReference>
<sequence>MTSPSNSQLPKELSKGEQELVPSEQTGLEEIEVPVQQIPESGEEDRSVTKKPLTAKQALKLDTTTSTKACEQCDYTLHSMRTSVLLAALASLAVVNGAVRKFTFVNKCPEPVWPGFQNSGGDKLTTSSGDARMGFSLESGSTKNVNVPNNWSGRVWGRTGCKLQGGVFTCGTGNCGGTDESCVDGNQLATLAEFTLVLADSLEPDNYDISLVDGEGVHQGVWYS</sequence>
<reference evidence="1" key="1">
    <citation type="submission" date="2023-04" db="EMBL/GenBank/DDBJ databases">
        <title>Draft Genome sequencing of Naganishia species isolated from polar environments using Oxford Nanopore Technology.</title>
        <authorList>
            <person name="Leo P."/>
            <person name="Venkateswaran K."/>
        </authorList>
    </citation>
    <scope>NUCLEOTIDE SEQUENCE</scope>
    <source>
        <strain evidence="1">MNA-CCFEE 5261</strain>
    </source>
</reference>
<keyword evidence="2" id="KW-1185">Reference proteome</keyword>
<accession>A0ACC2WK39</accession>
<evidence type="ECO:0000313" key="1">
    <source>
        <dbReference type="EMBL" id="KAJ9111432.1"/>
    </source>
</evidence>
<dbReference type="EMBL" id="JASBWR010000008">
    <property type="protein sequence ID" value="KAJ9111432.1"/>
    <property type="molecule type" value="Genomic_DNA"/>
</dbReference>
<name>A0ACC2WK39_9TREE</name>
<proteinExistence type="predicted"/>
<gene>
    <name evidence="1" type="ORF">QFC19_001201</name>
</gene>
<evidence type="ECO:0000313" key="2">
    <source>
        <dbReference type="Proteomes" id="UP001241377"/>
    </source>
</evidence>